<name>A0ABW5QCA3_9BACI</name>
<keyword evidence="1" id="KW-1133">Transmembrane helix</keyword>
<evidence type="ECO:0000313" key="4">
    <source>
        <dbReference type="Proteomes" id="UP001597452"/>
    </source>
</evidence>
<dbReference type="InterPro" id="IPR058598">
    <property type="entry name" value="Gly_zipper-like_dom"/>
</dbReference>
<dbReference type="RefSeq" id="WP_377329491.1">
    <property type="nucleotide sequence ID" value="NZ_JBHUMZ010000025.1"/>
</dbReference>
<protein>
    <recommendedName>
        <fullName evidence="2">Glycine zipper-like domain-containing protein</fullName>
    </recommendedName>
</protein>
<gene>
    <name evidence="3" type="ORF">ACFSW4_11840</name>
</gene>
<dbReference type="EMBL" id="JBHUMZ010000025">
    <property type="protein sequence ID" value="MFD2639562.1"/>
    <property type="molecule type" value="Genomic_DNA"/>
</dbReference>
<reference evidence="4" key="1">
    <citation type="journal article" date="2019" name="Int. J. Syst. Evol. Microbiol.">
        <title>The Global Catalogue of Microorganisms (GCM) 10K type strain sequencing project: providing services to taxonomists for standard genome sequencing and annotation.</title>
        <authorList>
            <consortium name="The Broad Institute Genomics Platform"/>
            <consortium name="The Broad Institute Genome Sequencing Center for Infectious Disease"/>
            <person name="Wu L."/>
            <person name="Ma J."/>
        </authorList>
    </citation>
    <scope>NUCLEOTIDE SEQUENCE [LARGE SCALE GENOMIC DNA]</scope>
    <source>
        <strain evidence="4">TISTR 1571</strain>
    </source>
</reference>
<comment type="caution">
    <text evidence="3">The sequence shown here is derived from an EMBL/GenBank/DDBJ whole genome shotgun (WGS) entry which is preliminary data.</text>
</comment>
<keyword evidence="4" id="KW-1185">Reference proteome</keyword>
<dbReference type="Pfam" id="PF26273">
    <property type="entry name" value="Gly_zipper"/>
    <property type="match status" value="1"/>
</dbReference>
<keyword evidence="1" id="KW-0472">Membrane</keyword>
<evidence type="ECO:0000259" key="2">
    <source>
        <dbReference type="Pfam" id="PF26273"/>
    </source>
</evidence>
<accession>A0ABW5QCA3</accession>
<sequence length="154" mass="17659">MDSNSVDQIVKDIEFIKKQLNEKMVTKLGLDQYIRIAKRLDDHANECEECVNFLEDLERHFRDLQHRINDLNKEDYQRHHKQTNNIKNHLQKKHGLVPENHYMTLYMSVGISLGVALGMLLFDNLALGIPIGMTLGIAIGSGMDSDAKKKGKMI</sequence>
<feature type="transmembrane region" description="Helical" evidence="1">
    <location>
        <begin position="127"/>
        <end position="143"/>
    </location>
</feature>
<dbReference type="Proteomes" id="UP001597452">
    <property type="component" value="Unassembled WGS sequence"/>
</dbReference>
<proteinExistence type="predicted"/>
<evidence type="ECO:0000313" key="3">
    <source>
        <dbReference type="EMBL" id="MFD2639562.1"/>
    </source>
</evidence>
<keyword evidence="1" id="KW-0812">Transmembrane</keyword>
<evidence type="ECO:0000256" key="1">
    <source>
        <dbReference type="SAM" id="Phobius"/>
    </source>
</evidence>
<organism evidence="3 4">
    <name type="scientific">Piscibacillus salipiscarius</name>
    <dbReference type="NCBI Taxonomy" id="299480"/>
    <lineage>
        <taxon>Bacteria</taxon>
        <taxon>Bacillati</taxon>
        <taxon>Bacillota</taxon>
        <taxon>Bacilli</taxon>
        <taxon>Bacillales</taxon>
        <taxon>Bacillaceae</taxon>
        <taxon>Piscibacillus</taxon>
    </lineage>
</organism>
<feature type="domain" description="Glycine zipper-like" evidence="2">
    <location>
        <begin position="103"/>
        <end position="142"/>
    </location>
</feature>
<feature type="transmembrane region" description="Helical" evidence="1">
    <location>
        <begin position="102"/>
        <end position="121"/>
    </location>
</feature>